<dbReference type="FunFam" id="2.60.40.10:FF:000071">
    <property type="entry name" value="Plexin A2"/>
    <property type="match status" value="1"/>
</dbReference>
<dbReference type="PANTHER" id="PTHR22625:SF35">
    <property type="entry name" value="PLEXIN-A1"/>
    <property type="match status" value="1"/>
</dbReference>
<dbReference type="SUPFAM" id="SSF48350">
    <property type="entry name" value="GTPase activation domain, GAP"/>
    <property type="match status" value="1"/>
</dbReference>
<feature type="non-terminal residue" evidence="2">
    <location>
        <position position="1"/>
    </location>
</feature>
<dbReference type="GO" id="GO:0017154">
    <property type="term" value="F:semaphorin receptor activity"/>
    <property type="evidence" value="ECO:0007669"/>
    <property type="project" value="InterPro"/>
</dbReference>
<evidence type="ECO:0000313" key="2">
    <source>
        <dbReference type="EMBL" id="AEQ16936.1"/>
    </source>
</evidence>
<dbReference type="EMBL" id="JP287116">
    <property type="protein sequence ID" value="AEQ16936.1"/>
    <property type="molecule type" value="mRNA"/>
</dbReference>
<accession>G5E152</accession>
<dbReference type="GO" id="GO:0002116">
    <property type="term" value="C:semaphorin receptor complex"/>
    <property type="evidence" value="ECO:0007669"/>
    <property type="project" value="TreeGrafter"/>
</dbReference>
<dbReference type="PANTHER" id="PTHR22625">
    <property type="entry name" value="PLEXIN"/>
    <property type="match status" value="1"/>
</dbReference>
<name>G5E152_9PIPI</name>
<sequence>VNMSEDCPQILPSTQIYIPVGVVKPITLTAKNLPQPQSGQRNYECIFHIPGSVARVTALRFNSTSIQCQNTSYSYEGNDISDLPVNLSVVWNGHFVIDNPQNIPKLLLRRTESVAEKMLTNWFTFLLYKFLKECAGEPLFMLYCAIKQQMEKQSSAYNISNSSTFTKSLSRYESMLRTASSPDSLRSRTPMITPDLESGTKLWHLKNHDHLDQEGDRGSKMVSEIYLTRLLATKGTLQKFVDDLFETFSTAHRGSALPLAIKYTFDFLDEQADKHQITDYDVRDSPSNKLLYAKDIPNYKSWVERYYADIAKMPVISDQDMSAYLAEQSRLHLSQFNSMSALHEIYSYITKYRDEILAFGKKEQARRQRLRSK</sequence>
<dbReference type="Gene3D" id="2.60.40.10">
    <property type="entry name" value="Immunoglobulins"/>
    <property type="match status" value="1"/>
</dbReference>
<reference evidence="2" key="1">
    <citation type="submission" date="2011-09" db="EMBL/GenBank/DDBJ databases">
        <title>The odds of duplicate gene persistence after polyploidization.</title>
        <authorList>
            <person name="Chain F.J.J."/>
            <person name="Evans B.J."/>
            <person name="Dushoff J."/>
        </authorList>
    </citation>
    <scope>NUCLEOTIDE SEQUENCE</scope>
    <source>
        <tissue evidence="2">Liver</tissue>
    </source>
</reference>
<dbReference type="InterPro" id="IPR031148">
    <property type="entry name" value="Plexin"/>
</dbReference>
<dbReference type="GO" id="GO:0005886">
    <property type="term" value="C:plasma membrane"/>
    <property type="evidence" value="ECO:0007669"/>
    <property type="project" value="TreeGrafter"/>
</dbReference>
<dbReference type="GO" id="GO:0030334">
    <property type="term" value="P:regulation of cell migration"/>
    <property type="evidence" value="ECO:0007669"/>
    <property type="project" value="TreeGrafter"/>
</dbReference>
<protein>
    <submittedName>
        <fullName evidence="2">Putative plexin a1</fullName>
    </submittedName>
</protein>
<dbReference type="Gene3D" id="1.10.506.10">
    <property type="entry name" value="GTPase Activation - p120gap, domain 1"/>
    <property type="match status" value="2"/>
</dbReference>
<dbReference type="InterPro" id="IPR008936">
    <property type="entry name" value="Rho_GTPase_activation_prot"/>
</dbReference>
<feature type="domain" description="Plexin cytoplasmic RasGAP" evidence="1">
    <location>
        <begin position="103"/>
        <end position="283"/>
    </location>
</feature>
<feature type="non-terminal residue" evidence="2">
    <location>
        <position position="373"/>
    </location>
</feature>
<evidence type="ECO:0000259" key="1">
    <source>
        <dbReference type="Pfam" id="PF08337"/>
    </source>
</evidence>
<dbReference type="Pfam" id="PF08337">
    <property type="entry name" value="Plexin_cytopl"/>
    <property type="match status" value="1"/>
</dbReference>
<organism evidence="2">
    <name type="scientific">Pipa carvalhoi</name>
    <name type="common">Carvalho's Surinam toad</name>
    <dbReference type="NCBI Taxonomy" id="191480"/>
    <lineage>
        <taxon>Eukaryota</taxon>
        <taxon>Metazoa</taxon>
        <taxon>Chordata</taxon>
        <taxon>Craniata</taxon>
        <taxon>Vertebrata</taxon>
        <taxon>Euteleostomi</taxon>
        <taxon>Amphibia</taxon>
        <taxon>Batrachia</taxon>
        <taxon>Anura</taxon>
        <taxon>Pipoidea</taxon>
        <taxon>Pipidae</taxon>
        <taxon>Pipinae</taxon>
        <taxon>Pipa</taxon>
    </lineage>
</organism>
<dbReference type="AlphaFoldDB" id="G5E152"/>
<dbReference type="InterPro" id="IPR013548">
    <property type="entry name" value="Plexin_cytoplasmic_RasGAP_dom"/>
</dbReference>
<dbReference type="InterPro" id="IPR013783">
    <property type="entry name" value="Ig-like_fold"/>
</dbReference>
<proteinExistence type="evidence at transcript level"/>